<dbReference type="Proteomes" id="UP001165065">
    <property type="component" value="Unassembled WGS sequence"/>
</dbReference>
<accession>A0A9W7GC84</accession>
<organism evidence="1 2">
    <name type="scientific">Triparma columacea</name>
    <dbReference type="NCBI Taxonomy" id="722753"/>
    <lineage>
        <taxon>Eukaryota</taxon>
        <taxon>Sar</taxon>
        <taxon>Stramenopiles</taxon>
        <taxon>Ochrophyta</taxon>
        <taxon>Bolidophyceae</taxon>
        <taxon>Parmales</taxon>
        <taxon>Triparmaceae</taxon>
        <taxon>Triparma</taxon>
    </lineage>
</organism>
<dbReference type="AlphaFoldDB" id="A0A9W7GC84"/>
<sequence>MSLTPTRPNGKGLFLVTTEGHVIATDDLTNEGEGTEGEIQY</sequence>
<proteinExistence type="predicted"/>
<feature type="non-terminal residue" evidence="1">
    <location>
        <position position="41"/>
    </location>
</feature>
<reference evidence="2" key="1">
    <citation type="journal article" date="2023" name="Commun. Biol.">
        <title>Genome analysis of Parmales, the sister group of diatoms, reveals the evolutionary specialization of diatoms from phago-mixotrophs to photoautotrophs.</title>
        <authorList>
            <person name="Ban H."/>
            <person name="Sato S."/>
            <person name="Yoshikawa S."/>
            <person name="Yamada K."/>
            <person name="Nakamura Y."/>
            <person name="Ichinomiya M."/>
            <person name="Sato N."/>
            <person name="Blanc-Mathieu R."/>
            <person name="Endo H."/>
            <person name="Kuwata A."/>
            <person name="Ogata H."/>
        </authorList>
    </citation>
    <scope>NUCLEOTIDE SEQUENCE [LARGE SCALE GENOMIC DNA]</scope>
</reference>
<name>A0A9W7GC84_9STRA</name>
<gene>
    <name evidence="1" type="ORF">TrCOL_g3680</name>
</gene>
<comment type="caution">
    <text evidence="1">The sequence shown here is derived from an EMBL/GenBank/DDBJ whole genome shotgun (WGS) entry which is preliminary data.</text>
</comment>
<keyword evidence="2" id="KW-1185">Reference proteome</keyword>
<evidence type="ECO:0000313" key="1">
    <source>
        <dbReference type="EMBL" id="GMI39766.1"/>
    </source>
</evidence>
<evidence type="ECO:0000313" key="2">
    <source>
        <dbReference type="Proteomes" id="UP001165065"/>
    </source>
</evidence>
<dbReference type="EMBL" id="BRYA01001158">
    <property type="protein sequence ID" value="GMI39766.1"/>
    <property type="molecule type" value="Genomic_DNA"/>
</dbReference>
<protein>
    <submittedName>
        <fullName evidence="1">Uncharacterized protein</fullName>
    </submittedName>
</protein>